<accession>A0A5J4YLL5</accession>
<evidence type="ECO:0000259" key="1">
    <source>
        <dbReference type="Pfam" id="PF14655"/>
    </source>
</evidence>
<keyword evidence="3" id="KW-1185">Reference proteome</keyword>
<evidence type="ECO:0000313" key="2">
    <source>
        <dbReference type="EMBL" id="KAA8491882.1"/>
    </source>
</evidence>
<dbReference type="InterPro" id="IPR032839">
    <property type="entry name" value="RAB3GAP_N"/>
</dbReference>
<organism evidence="2 3">
    <name type="scientific">Porphyridium purpureum</name>
    <name type="common">Red alga</name>
    <name type="synonym">Porphyridium cruentum</name>
    <dbReference type="NCBI Taxonomy" id="35688"/>
    <lineage>
        <taxon>Eukaryota</taxon>
        <taxon>Rhodophyta</taxon>
        <taxon>Bangiophyceae</taxon>
        <taxon>Porphyridiales</taxon>
        <taxon>Porphyridiaceae</taxon>
        <taxon>Porphyridium</taxon>
    </lineage>
</organism>
<dbReference type="InterPro" id="IPR026059">
    <property type="entry name" value="Rab3GAP2"/>
</dbReference>
<comment type="caution">
    <text evidence="2">The sequence shown here is derived from an EMBL/GenBank/DDBJ whole genome shotgun (WGS) entry which is preliminary data.</text>
</comment>
<reference evidence="3" key="1">
    <citation type="journal article" date="2019" name="Nat. Commun.">
        <title>Expansion of phycobilisome linker gene families in mesophilic red algae.</title>
        <authorList>
            <person name="Lee J."/>
            <person name="Kim D."/>
            <person name="Bhattacharya D."/>
            <person name="Yoon H.S."/>
        </authorList>
    </citation>
    <scope>NUCLEOTIDE SEQUENCE [LARGE SCALE GENOMIC DNA]</scope>
    <source>
        <strain evidence="3">CCMP 1328</strain>
    </source>
</reference>
<dbReference type="EMBL" id="VRMN01000011">
    <property type="protein sequence ID" value="KAA8491882.1"/>
    <property type="molecule type" value="Genomic_DNA"/>
</dbReference>
<dbReference type="PANTHER" id="PTHR12472">
    <property type="entry name" value="RAB3-GAP REGULATORY DOMAIN"/>
    <property type="match status" value="1"/>
</dbReference>
<dbReference type="Pfam" id="PF14655">
    <property type="entry name" value="RAB3GAP2_N"/>
    <property type="match status" value="1"/>
</dbReference>
<dbReference type="AlphaFoldDB" id="A0A5J4YLL5"/>
<evidence type="ECO:0000313" key="3">
    <source>
        <dbReference type="Proteomes" id="UP000324585"/>
    </source>
</evidence>
<protein>
    <recommendedName>
        <fullName evidence="1">Rab3-GAP regulatory subunit N-terminal domain-containing protein</fullName>
    </recommendedName>
</protein>
<gene>
    <name evidence="2" type="ORF">FVE85_8364</name>
</gene>
<dbReference type="Proteomes" id="UP000324585">
    <property type="component" value="Unassembled WGS sequence"/>
</dbReference>
<feature type="domain" description="Rab3-GAP regulatory subunit N-terminal" evidence="1">
    <location>
        <begin position="165"/>
        <end position="480"/>
    </location>
</feature>
<dbReference type="PANTHER" id="PTHR12472:SF0">
    <property type="entry name" value="RAB3 GTPASE-ACTIVATING PROTEIN NON-CATALYTIC SUBUNIT"/>
    <property type="match status" value="1"/>
</dbReference>
<sequence length="1006" mass="112150">MESKHCFDASQSSDASYSWTQVATFDMNTIALACSGSDHVRSDLFRFWPWTDAVIAHVEELVSDAHNDMTKSALTFAGHPSDLDWKSQQAALVGQPPQALVFIAKADDVRKLACLVPAVPRFDQEERYVWSSCVPLTPIVSKELLDACSNPLENLRQASCVFSLRLSESDFLVVVGYECGSLAFYKEGLCVAIAPNSVGRPVLRLECEPGTCMSSRSLVVLWKAHKTIGRLHVLQIAHSISNKDKRQYGYEAYRPAILKSSQWTFVQIDYSGELTSMRALSDSRRALGGRFSVEPDEESICQKSLSFEEGRPAVVPSRLQLLVSGSAPSFALFEVDAGESQRENMSRRSTPTALMKSMWHSIRQSPGGAGSSMEVRSLPVKSSFHDNKDRCFTFLDMSATTLSEDCMQPCFFVGVDSGGRIFVGDVEDCCILSILKGYRSSEVQWMRSGARPRPGALSHENDLLMVHHPSRGWLEIWQPVRGIMSARFELTGRRTDFVQLVPSDASNFLLDSSGALWEVTIGSVATESERTTFVRNEAKTSTVHPIASCQSLEAVLQSLSLEKGKVGELRMGSDWVHLGVVSCVRLALDIRYVHHRLAISPVISLLTKQRDLALLFELMRDYSSRFGRVSLKGITESGLGAGQSEVIRLLGSMRSSEVTKSVRTTLDVALARFDALSHWNLYCVWRTFLGCVELRAKQEARGMLAYLYFGNLFLCDDSLAHPDSVEKWTRHANAIMRLSGLTLHDLADLFLCFWLTFSLQELLELVFLRHGMQKLALMWSIFGESMLLALRDVTDRSTSYSDVSRLMFLANVWFSSGSHAEGHENELWTAQVESLFMLCRGFHIAAQYFSDFPVDREFTYCSRQRGMSSIRPFLDPDEHALCILLELRRYHDAALLVFRIGNRAAVFDGSQVVTILSVHIGARLKSLSADEQGLVQKTLGKAAWRWIMESGNDLLASEVDDGDFGLYLAECRLLVSWLNENVPDASEVAVRSLFLVDALDALGAVS</sequence>
<proteinExistence type="predicted"/>
<name>A0A5J4YLL5_PORPP</name>